<evidence type="ECO:0000313" key="8">
    <source>
        <dbReference type="EMBL" id="RDH38699.1"/>
    </source>
</evidence>
<feature type="domain" description="Zn(2)-C6 fungal-type" evidence="7">
    <location>
        <begin position="20"/>
        <end position="52"/>
    </location>
</feature>
<dbReference type="PROSITE" id="PS50048">
    <property type="entry name" value="ZN2_CY6_FUNGAL_2"/>
    <property type="match status" value="1"/>
</dbReference>
<evidence type="ECO:0000259" key="7">
    <source>
        <dbReference type="PROSITE" id="PS50048"/>
    </source>
</evidence>
<dbReference type="Gene3D" id="4.10.240.10">
    <property type="entry name" value="Zn(2)-C6 fungal-type DNA-binding domain"/>
    <property type="match status" value="1"/>
</dbReference>
<dbReference type="InterPro" id="IPR036864">
    <property type="entry name" value="Zn2-C6_fun-type_DNA-bd_sf"/>
</dbReference>
<dbReference type="PROSITE" id="PS00463">
    <property type="entry name" value="ZN2_CY6_FUNGAL_1"/>
    <property type="match status" value="1"/>
</dbReference>
<evidence type="ECO:0000256" key="3">
    <source>
        <dbReference type="ARBA" id="ARBA00023015"/>
    </source>
</evidence>
<dbReference type="AlphaFoldDB" id="A0A3F3QIC8"/>
<dbReference type="GeneID" id="38141808"/>
<evidence type="ECO:0000256" key="2">
    <source>
        <dbReference type="ARBA" id="ARBA00022833"/>
    </source>
</evidence>
<reference evidence="8 9" key="1">
    <citation type="submission" date="2018-07" db="EMBL/GenBank/DDBJ databases">
        <title>The genomes of Aspergillus section Nigri reveals drivers in fungal speciation.</title>
        <authorList>
            <consortium name="DOE Joint Genome Institute"/>
            <person name="Vesth T.C."/>
            <person name="Nybo J."/>
            <person name="Theobald S."/>
            <person name="Brandl J."/>
            <person name="Frisvad J.C."/>
            <person name="Nielsen K.F."/>
            <person name="Lyhne E.K."/>
            <person name="Kogle M.E."/>
            <person name="Kuo A."/>
            <person name="Riley R."/>
            <person name="Clum A."/>
            <person name="Nolan M."/>
            <person name="Lipzen A."/>
            <person name="Salamov A."/>
            <person name="Henrissat B."/>
            <person name="Wiebenga A."/>
            <person name="De vries R.P."/>
            <person name="Grigoriev I.V."/>
            <person name="Mortensen U.H."/>
            <person name="Andersen M.R."/>
            <person name="Baker S.E."/>
        </authorList>
    </citation>
    <scope>NUCLEOTIDE SEQUENCE [LARGE SCALE GENOMIC DNA]</scope>
    <source>
        <strain evidence="8 9">CBS 139.54b</strain>
    </source>
</reference>
<dbReference type="InterPro" id="IPR001138">
    <property type="entry name" value="Zn2Cys6_DnaBD"/>
</dbReference>
<evidence type="ECO:0000256" key="1">
    <source>
        <dbReference type="ARBA" id="ARBA00004123"/>
    </source>
</evidence>
<evidence type="ECO:0000256" key="5">
    <source>
        <dbReference type="ARBA" id="ARBA00023163"/>
    </source>
</evidence>
<comment type="subcellular location">
    <subcellularLocation>
        <location evidence="1">Nucleus</location>
    </subcellularLocation>
</comment>
<dbReference type="SUPFAM" id="SSF57701">
    <property type="entry name" value="Zn2/Cys6 DNA-binding domain"/>
    <property type="match status" value="1"/>
</dbReference>
<proteinExistence type="predicted"/>
<evidence type="ECO:0000313" key="9">
    <source>
        <dbReference type="Proteomes" id="UP000253729"/>
    </source>
</evidence>
<name>A0A3F3QIC8_9EURO</name>
<dbReference type="PANTHER" id="PTHR31845:SF17">
    <property type="entry name" value="ZN(II)2CYS6 TRANSCRIPTION FACTOR (EUROFUNG)"/>
    <property type="match status" value="1"/>
</dbReference>
<accession>A0A3F3QIC8</accession>
<gene>
    <name evidence="8" type="ORF">BDQ94DRAFT_179693</name>
</gene>
<dbReference type="EMBL" id="KZ852033">
    <property type="protein sequence ID" value="RDH38699.1"/>
    <property type="molecule type" value="Genomic_DNA"/>
</dbReference>
<keyword evidence="9" id="KW-1185">Reference proteome</keyword>
<dbReference type="GO" id="GO:0000976">
    <property type="term" value="F:transcription cis-regulatory region binding"/>
    <property type="evidence" value="ECO:0007669"/>
    <property type="project" value="TreeGrafter"/>
</dbReference>
<dbReference type="PANTHER" id="PTHR31845">
    <property type="entry name" value="FINGER DOMAIN PROTEIN, PUTATIVE-RELATED"/>
    <property type="match status" value="1"/>
</dbReference>
<dbReference type="CDD" id="cd12148">
    <property type="entry name" value="fungal_TF_MHR"/>
    <property type="match status" value="1"/>
</dbReference>
<dbReference type="GO" id="GO:0008270">
    <property type="term" value="F:zinc ion binding"/>
    <property type="evidence" value="ECO:0007669"/>
    <property type="project" value="InterPro"/>
</dbReference>
<dbReference type="GO" id="GO:0000981">
    <property type="term" value="F:DNA-binding transcription factor activity, RNA polymerase II-specific"/>
    <property type="evidence" value="ECO:0007669"/>
    <property type="project" value="InterPro"/>
</dbReference>
<keyword evidence="3" id="KW-0805">Transcription regulation</keyword>
<dbReference type="RefSeq" id="XP_026631721.1">
    <property type="nucleotide sequence ID" value="XM_026773452.1"/>
</dbReference>
<keyword evidence="4" id="KW-0238">DNA-binding</keyword>
<evidence type="ECO:0000256" key="4">
    <source>
        <dbReference type="ARBA" id="ARBA00023125"/>
    </source>
</evidence>
<keyword evidence="6" id="KW-0539">Nucleus</keyword>
<dbReference type="GO" id="GO:0005634">
    <property type="term" value="C:nucleus"/>
    <property type="evidence" value="ECO:0007669"/>
    <property type="project" value="UniProtKB-SubCell"/>
</dbReference>
<keyword evidence="5" id="KW-0804">Transcription</keyword>
<dbReference type="InterPro" id="IPR051089">
    <property type="entry name" value="prtT"/>
</dbReference>
<dbReference type="GO" id="GO:0009893">
    <property type="term" value="P:positive regulation of metabolic process"/>
    <property type="evidence" value="ECO:0007669"/>
    <property type="project" value="UniProtKB-ARBA"/>
</dbReference>
<sequence length="691" mass="75739">MARGARSSQATRASRPSAAACEVCRHLKMRCIRPDPSQPCDRCRRNNRRCDIPPPRPLGRRPGAVGRYNGFEKSYRKMQAQLKKAPVSADEVQQVLNTTGQEELLQFIVAKLQHGSNCEMPVASTEDALRSNHDGLLTPKEPVSNPLALLADASSVAEPLTPSLNRPSTTSGGQELLQRLGCASLGLQLSRDTLAQGLNALYTPSPPIHCHSSYFRPPDADPPRDVGTDLDPIELGLLSLQDAHTLFSIYFVRLHPINGILDPVLHTVDYVRSRSALLFTWILAITAQFDHQSASCAKRLRLHGEMLSRHVHTSGYKSVEIVQGYYISLLSATPASALSEERSWLYTSYAVAVATELGLDQVNPSNVLPSESTMSQRQARNSERTWLRILLWERATSAAYGRATAFPESPLTRNIDKWWHHPLADPTDKDTCAFILLRRYLAGLHRTLHHQASLSHDNPHWVRDLVNSTLDPWQITWLPGCTTRAITPSPNISTAFLTYVYLHNRLWTLSFALHTQTIHSHALQEDCFMAAVQCCTLAVHDLQSIGEPLYCLLSPTWAMIAYAATLALRLFPALCGTHPGDETELLALLGQVALQLEKAGSTPSHRTGIAAVLGRHLLSILRAKVGTGIGPGVVADSGLHCSSESGLVGSSCDPVLGSVAMGLDEGFADVFREVFGPGWGLGMECDWNVGR</sequence>
<evidence type="ECO:0000256" key="6">
    <source>
        <dbReference type="ARBA" id="ARBA00023242"/>
    </source>
</evidence>
<dbReference type="Proteomes" id="UP000253729">
    <property type="component" value="Unassembled WGS sequence"/>
</dbReference>
<protein>
    <recommendedName>
        <fullName evidence="7">Zn(2)-C6 fungal-type domain-containing protein</fullName>
    </recommendedName>
</protein>
<organism evidence="8 9">
    <name type="scientific">Aspergillus welwitschiae</name>
    <dbReference type="NCBI Taxonomy" id="1341132"/>
    <lineage>
        <taxon>Eukaryota</taxon>
        <taxon>Fungi</taxon>
        <taxon>Dikarya</taxon>
        <taxon>Ascomycota</taxon>
        <taxon>Pezizomycotina</taxon>
        <taxon>Eurotiomycetes</taxon>
        <taxon>Eurotiomycetidae</taxon>
        <taxon>Eurotiales</taxon>
        <taxon>Aspergillaceae</taxon>
        <taxon>Aspergillus</taxon>
        <taxon>Aspergillus subgen. Circumdati</taxon>
    </lineage>
</organism>
<keyword evidence="2" id="KW-0862">Zinc</keyword>